<evidence type="ECO:0000313" key="1">
    <source>
        <dbReference type="EMBL" id="JAD43263.1"/>
    </source>
</evidence>
<protein>
    <submittedName>
        <fullName evidence="1">Uncharacterized protein</fullName>
    </submittedName>
</protein>
<dbReference type="AlphaFoldDB" id="A0A0A8ZZY3"/>
<organism evidence="1">
    <name type="scientific">Arundo donax</name>
    <name type="common">Giant reed</name>
    <name type="synonym">Donax arundinaceus</name>
    <dbReference type="NCBI Taxonomy" id="35708"/>
    <lineage>
        <taxon>Eukaryota</taxon>
        <taxon>Viridiplantae</taxon>
        <taxon>Streptophyta</taxon>
        <taxon>Embryophyta</taxon>
        <taxon>Tracheophyta</taxon>
        <taxon>Spermatophyta</taxon>
        <taxon>Magnoliopsida</taxon>
        <taxon>Liliopsida</taxon>
        <taxon>Poales</taxon>
        <taxon>Poaceae</taxon>
        <taxon>PACMAD clade</taxon>
        <taxon>Arundinoideae</taxon>
        <taxon>Arundineae</taxon>
        <taxon>Arundo</taxon>
    </lineage>
</organism>
<accession>A0A0A8ZZY3</accession>
<name>A0A0A8ZZY3_ARUDO</name>
<proteinExistence type="predicted"/>
<dbReference type="EMBL" id="GBRH01254632">
    <property type="protein sequence ID" value="JAD43263.1"/>
    <property type="molecule type" value="Transcribed_RNA"/>
</dbReference>
<reference evidence="1" key="2">
    <citation type="journal article" date="2015" name="Data Brief">
        <title>Shoot transcriptome of the giant reed, Arundo donax.</title>
        <authorList>
            <person name="Barrero R.A."/>
            <person name="Guerrero F.D."/>
            <person name="Moolhuijzen P."/>
            <person name="Goolsby J.A."/>
            <person name="Tidwell J."/>
            <person name="Bellgard S.E."/>
            <person name="Bellgard M.I."/>
        </authorList>
    </citation>
    <scope>NUCLEOTIDE SEQUENCE</scope>
    <source>
        <tissue evidence="1">Shoot tissue taken approximately 20 cm above the soil surface</tissue>
    </source>
</reference>
<reference evidence="1" key="1">
    <citation type="submission" date="2014-09" db="EMBL/GenBank/DDBJ databases">
        <authorList>
            <person name="Magalhaes I.L.F."/>
            <person name="Oliveira U."/>
            <person name="Santos F.R."/>
            <person name="Vidigal T.H.D.A."/>
            <person name="Brescovit A.D."/>
            <person name="Santos A.J."/>
        </authorList>
    </citation>
    <scope>NUCLEOTIDE SEQUENCE</scope>
    <source>
        <tissue evidence="1">Shoot tissue taken approximately 20 cm above the soil surface</tissue>
    </source>
</reference>
<sequence length="25" mass="2793">MCFGTVKHGLIQMGHTALQFICMII</sequence>